<sequence>MRLILALGLLLATQALADETCMSPYMAKIEGQEDFVYVWTLGVAGVGDEQDKLVTVDVNPASDSYGAVVASLSVGGRNEAHHTGLTDDRRYLWAGGLDTSKVFIFDIHSDPAKPSLHRTVDNFVDKSGGVVGPHTFYALPGRMMLTGLSNNRDHGGRTALVEYTNAGDYVATHWMPTDDQLRGAKKAGQYADGYGYDVRVLPRRNLMLTSSFTGWNNYMMNMGALMSDAEAMKAFGNTMVVWDMHARQPKKVLDVPGAPLEIRCAWKPEHDYCFTSTALTSKLWLVYLDDGGEWQAKPVADIGDAANIPLPVDISISNDDTRLWVDTWNDGMTRLYDISDPHKPRQLFEKKIGTQVNMVSQSWDGERVYYTSSLLANWDKQEPRGPDLQYLKVYDFDGESLKQTLAIDFIAKQLGAPHQMRFGAYALYGDRVGQR</sequence>
<evidence type="ECO:0000256" key="1">
    <source>
        <dbReference type="ARBA" id="ARBA00005606"/>
    </source>
</evidence>
<dbReference type="Pfam" id="PF05694">
    <property type="entry name" value="SBP56"/>
    <property type="match status" value="1"/>
</dbReference>
<protein>
    <submittedName>
        <fullName evidence="3">Selenium-binding protein</fullName>
    </submittedName>
</protein>
<feature type="signal peptide" evidence="2">
    <location>
        <begin position="1"/>
        <end position="17"/>
    </location>
</feature>
<comment type="similarity">
    <text evidence="1">Belongs to the selenium-binding protein family.</text>
</comment>
<dbReference type="AlphaFoldDB" id="A0A939DGG0"/>
<dbReference type="RefSeq" id="WP_206560858.1">
    <property type="nucleotide sequence ID" value="NZ_JAFKCZ010000008.1"/>
</dbReference>
<dbReference type="PANTHER" id="PTHR23300">
    <property type="entry name" value="METHANETHIOL OXIDASE"/>
    <property type="match status" value="1"/>
</dbReference>
<gene>
    <name evidence="3" type="ORF">JYP50_12455</name>
</gene>
<keyword evidence="4" id="KW-1185">Reference proteome</keyword>
<dbReference type="GO" id="GO:0008430">
    <property type="term" value="F:selenium binding"/>
    <property type="evidence" value="ECO:0007669"/>
    <property type="project" value="InterPro"/>
</dbReference>
<dbReference type="InterPro" id="IPR008826">
    <property type="entry name" value="Se-bd"/>
</dbReference>
<feature type="chain" id="PRO_5037543741" evidence="2">
    <location>
        <begin position="18"/>
        <end position="435"/>
    </location>
</feature>
<accession>A0A939DGG0</accession>
<reference evidence="3" key="1">
    <citation type="submission" date="2021-02" db="EMBL/GenBank/DDBJ databases">
        <title>PHA producing bacteria isolated from coastal sediment in Guangdong, Shenzhen.</title>
        <authorList>
            <person name="Zheng W."/>
            <person name="Yu S."/>
            <person name="Huang Y."/>
        </authorList>
    </citation>
    <scope>NUCLEOTIDE SEQUENCE</scope>
    <source>
        <strain evidence="3">TN14-10</strain>
    </source>
</reference>
<proteinExistence type="inferred from homology"/>
<evidence type="ECO:0000256" key="2">
    <source>
        <dbReference type="SAM" id="SignalP"/>
    </source>
</evidence>
<dbReference type="SUPFAM" id="SSF50969">
    <property type="entry name" value="YVTN repeat-like/Quinoprotein amine dehydrogenase"/>
    <property type="match status" value="1"/>
</dbReference>
<comment type="caution">
    <text evidence="3">The sequence shown here is derived from an EMBL/GenBank/DDBJ whole genome shotgun (WGS) entry which is preliminary data.</text>
</comment>
<dbReference type="InterPro" id="IPR011044">
    <property type="entry name" value="Quino_amine_DH_bsu"/>
</dbReference>
<evidence type="ECO:0000313" key="3">
    <source>
        <dbReference type="EMBL" id="MBN7797411.1"/>
    </source>
</evidence>
<organism evidence="3 4">
    <name type="scientific">Parahaliea mediterranea</name>
    <dbReference type="NCBI Taxonomy" id="651086"/>
    <lineage>
        <taxon>Bacteria</taxon>
        <taxon>Pseudomonadati</taxon>
        <taxon>Pseudomonadota</taxon>
        <taxon>Gammaproteobacteria</taxon>
        <taxon>Cellvibrionales</taxon>
        <taxon>Halieaceae</taxon>
        <taxon>Parahaliea</taxon>
    </lineage>
</organism>
<dbReference type="Proteomes" id="UP000664303">
    <property type="component" value="Unassembled WGS sequence"/>
</dbReference>
<dbReference type="EMBL" id="JAFKCZ010000008">
    <property type="protein sequence ID" value="MBN7797411.1"/>
    <property type="molecule type" value="Genomic_DNA"/>
</dbReference>
<dbReference type="PANTHER" id="PTHR23300:SF0">
    <property type="entry name" value="METHANETHIOL OXIDASE"/>
    <property type="match status" value="1"/>
</dbReference>
<keyword evidence="2" id="KW-0732">Signal</keyword>
<evidence type="ECO:0000313" key="4">
    <source>
        <dbReference type="Proteomes" id="UP000664303"/>
    </source>
</evidence>
<name>A0A939DGG0_9GAMM</name>